<evidence type="ECO:0000256" key="4">
    <source>
        <dbReference type="ARBA" id="ARBA00022824"/>
    </source>
</evidence>
<proteinExistence type="inferred from homology"/>
<evidence type="ECO:0000259" key="8">
    <source>
        <dbReference type="PROSITE" id="PS51751"/>
    </source>
</evidence>
<comment type="caution">
    <text evidence="9">The sequence shown here is derived from an EMBL/GenBank/DDBJ whole genome shotgun (WGS) entry which is preliminary data.</text>
</comment>
<keyword evidence="4 7" id="KW-0256">Endoplasmic reticulum</keyword>
<keyword evidence="10" id="KW-1185">Reference proteome</keyword>
<accession>A0ABR3EU73</accession>
<evidence type="ECO:0000256" key="7">
    <source>
        <dbReference type="PIRNR" id="PIRNR031032"/>
    </source>
</evidence>
<dbReference type="EMBL" id="JBAHYK010001893">
    <property type="protein sequence ID" value="KAL0566459.1"/>
    <property type="molecule type" value="Genomic_DNA"/>
</dbReference>
<comment type="subcellular location">
    <subcellularLocation>
        <location evidence="1">Endoplasmic reticulum membrane</location>
        <topology evidence="1">Multi-pass membrane protein</topology>
    </subcellularLocation>
</comment>
<evidence type="ECO:0000256" key="3">
    <source>
        <dbReference type="ARBA" id="ARBA00022692"/>
    </source>
</evidence>
<feature type="transmembrane region" description="Helical" evidence="7">
    <location>
        <begin position="105"/>
        <end position="127"/>
    </location>
</feature>
<dbReference type="Pfam" id="PF05241">
    <property type="entry name" value="EBP"/>
    <property type="match status" value="1"/>
</dbReference>
<dbReference type="PROSITE" id="PS51751">
    <property type="entry name" value="EXPERA"/>
    <property type="match status" value="1"/>
</dbReference>
<dbReference type="InterPro" id="IPR033118">
    <property type="entry name" value="EXPERA"/>
</dbReference>
<evidence type="ECO:0000256" key="2">
    <source>
        <dbReference type="ARBA" id="ARBA00009096"/>
    </source>
</evidence>
<dbReference type="InterPro" id="IPR016964">
    <property type="entry name" value="Sigma2_recept"/>
</dbReference>
<feature type="transmembrane region" description="Helical" evidence="7">
    <location>
        <begin position="12"/>
        <end position="30"/>
    </location>
</feature>
<comment type="similarity">
    <text evidence="2">Belongs to the TMEM97/sigma-2 receptor family.</text>
</comment>
<dbReference type="InterPro" id="IPR051987">
    <property type="entry name" value="Sigma-2_receptor-like"/>
</dbReference>
<dbReference type="PANTHER" id="PTHR31204:SF1">
    <property type="entry name" value="SIGMA INTRACELLULAR RECEPTOR 2"/>
    <property type="match status" value="1"/>
</dbReference>
<keyword evidence="5 7" id="KW-1133">Transmembrane helix</keyword>
<protein>
    <recommendedName>
        <fullName evidence="7">Efficient mitochondria targeting-associated protein 19</fullName>
    </recommendedName>
</protein>
<evidence type="ECO:0000256" key="1">
    <source>
        <dbReference type="ARBA" id="ARBA00004477"/>
    </source>
</evidence>
<dbReference type="Proteomes" id="UP001465976">
    <property type="component" value="Unassembled WGS sequence"/>
</dbReference>
<gene>
    <name evidence="9" type="ORF">V5O48_015553</name>
</gene>
<reference evidence="9 10" key="1">
    <citation type="submission" date="2024-02" db="EMBL/GenBank/DDBJ databases">
        <title>A draft genome for the cacao thread blight pathogen Marasmius crinis-equi.</title>
        <authorList>
            <person name="Cohen S.P."/>
            <person name="Baruah I.K."/>
            <person name="Amoako-Attah I."/>
            <person name="Bukari Y."/>
            <person name="Meinhardt L.W."/>
            <person name="Bailey B.A."/>
        </authorList>
    </citation>
    <scope>NUCLEOTIDE SEQUENCE [LARGE SCALE GENOMIC DNA]</scope>
    <source>
        <strain evidence="9 10">GH-76</strain>
    </source>
</reference>
<feature type="domain" description="EXPERA" evidence="8">
    <location>
        <begin position="12"/>
        <end position="159"/>
    </location>
</feature>
<sequence length="187" mass="20779">MAQSPSLTSRPLDFIYTVFFAFHIPITLLLDLNAIYPPEFAPAVLTNVHKWYMEFSQDPLMVGMASGKGANELIWFRSFLWMELLFQIPTFVLGIRGLSKNSPKIYPLLCLYGASTATTTLPCLLHVTKAFYDGALTDMQFGILISGYIPFLLIPLVMAIDMALRLHKLASMAIVAQGNGTQKAKKA</sequence>
<evidence type="ECO:0000256" key="5">
    <source>
        <dbReference type="ARBA" id="ARBA00022989"/>
    </source>
</evidence>
<keyword evidence="3 7" id="KW-0812">Transmembrane</keyword>
<evidence type="ECO:0000256" key="6">
    <source>
        <dbReference type="ARBA" id="ARBA00023136"/>
    </source>
</evidence>
<keyword evidence="6 7" id="KW-0472">Membrane</keyword>
<name>A0ABR3EU73_9AGAR</name>
<organism evidence="9 10">
    <name type="scientific">Marasmius crinis-equi</name>
    <dbReference type="NCBI Taxonomy" id="585013"/>
    <lineage>
        <taxon>Eukaryota</taxon>
        <taxon>Fungi</taxon>
        <taxon>Dikarya</taxon>
        <taxon>Basidiomycota</taxon>
        <taxon>Agaricomycotina</taxon>
        <taxon>Agaricomycetes</taxon>
        <taxon>Agaricomycetidae</taxon>
        <taxon>Agaricales</taxon>
        <taxon>Marasmiineae</taxon>
        <taxon>Marasmiaceae</taxon>
        <taxon>Marasmius</taxon>
    </lineage>
</organism>
<feature type="transmembrane region" description="Helical" evidence="7">
    <location>
        <begin position="139"/>
        <end position="164"/>
    </location>
</feature>
<dbReference type="PIRSF" id="PIRSF031032">
    <property type="entry name" value="TMP_97_prd"/>
    <property type="match status" value="1"/>
</dbReference>
<evidence type="ECO:0000313" key="10">
    <source>
        <dbReference type="Proteomes" id="UP001465976"/>
    </source>
</evidence>
<feature type="transmembrane region" description="Helical" evidence="7">
    <location>
        <begin position="74"/>
        <end position="93"/>
    </location>
</feature>
<dbReference type="PANTHER" id="PTHR31204">
    <property type="entry name" value="SIGMA INTRACELLULAR RECEPTOR 2"/>
    <property type="match status" value="1"/>
</dbReference>
<evidence type="ECO:0000313" key="9">
    <source>
        <dbReference type="EMBL" id="KAL0566459.1"/>
    </source>
</evidence>